<proteinExistence type="predicted"/>
<gene>
    <name evidence="1" type="ORF">Scep_015270</name>
</gene>
<dbReference type="EMBL" id="JBBNAG010000006">
    <property type="protein sequence ID" value="KAK9126424.1"/>
    <property type="molecule type" value="Genomic_DNA"/>
</dbReference>
<reference evidence="1 2" key="1">
    <citation type="submission" date="2024-01" db="EMBL/GenBank/DDBJ databases">
        <title>Genome assemblies of Stephania.</title>
        <authorList>
            <person name="Yang L."/>
        </authorList>
    </citation>
    <scope>NUCLEOTIDE SEQUENCE [LARGE SCALE GENOMIC DNA]</scope>
    <source>
        <strain evidence="1">JXDWG</strain>
        <tissue evidence="1">Leaf</tissue>
    </source>
</reference>
<accession>A0AAP0J2W4</accession>
<dbReference type="Proteomes" id="UP001419268">
    <property type="component" value="Unassembled WGS sequence"/>
</dbReference>
<name>A0AAP0J2W4_9MAGN</name>
<evidence type="ECO:0000313" key="2">
    <source>
        <dbReference type="Proteomes" id="UP001419268"/>
    </source>
</evidence>
<protein>
    <submittedName>
        <fullName evidence="1">Uncharacterized protein</fullName>
    </submittedName>
</protein>
<comment type="caution">
    <text evidence="1">The sequence shown here is derived from an EMBL/GenBank/DDBJ whole genome shotgun (WGS) entry which is preliminary data.</text>
</comment>
<sequence>MKQLLFILVKVRAAIRERGSYQIFYDRVKGYREFVIGGGSVQETSKSPYFNLANANNA</sequence>
<dbReference type="AlphaFoldDB" id="A0AAP0J2W4"/>
<evidence type="ECO:0000313" key="1">
    <source>
        <dbReference type="EMBL" id="KAK9126424.1"/>
    </source>
</evidence>
<organism evidence="1 2">
    <name type="scientific">Stephania cephalantha</name>
    <dbReference type="NCBI Taxonomy" id="152367"/>
    <lineage>
        <taxon>Eukaryota</taxon>
        <taxon>Viridiplantae</taxon>
        <taxon>Streptophyta</taxon>
        <taxon>Embryophyta</taxon>
        <taxon>Tracheophyta</taxon>
        <taxon>Spermatophyta</taxon>
        <taxon>Magnoliopsida</taxon>
        <taxon>Ranunculales</taxon>
        <taxon>Menispermaceae</taxon>
        <taxon>Menispermoideae</taxon>
        <taxon>Cissampelideae</taxon>
        <taxon>Stephania</taxon>
    </lineage>
</organism>
<keyword evidence="2" id="KW-1185">Reference proteome</keyword>